<organism evidence="1 2">
    <name type="scientific">Subsaximicrobium wynnwilliamsii</name>
    <dbReference type="NCBI Taxonomy" id="291179"/>
    <lineage>
        <taxon>Bacteria</taxon>
        <taxon>Pseudomonadati</taxon>
        <taxon>Bacteroidota</taxon>
        <taxon>Flavobacteriia</taxon>
        <taxon>Flavobacteriales</taxon>
        <taxon>Flavobacteriaceae</taxon>
        <taxon>Subsaximicrobium</taxon>
    </lineage>
</organism>
<protein>
    <submittedName>
        <fullName evidence="1">Uncharacterized protein</fullName>
    </submittedName>
</protein>
<dbReference type="OrthoDB" id="1424130at2"/>
<name>A0A5C6ZF14_9FLAO</name>
<comment type="caution">
    <text evidence="1">The sequence shown here is derived from an EMBL/GenBank/DDBJ whole genome shotgun (WGS) entry which is preliminary data.</text>
</comment>
<dbReference type="RefSeq" id="WP_147087561.1">
    <property type="nucleotide sequence ID" value="NZ_VORM01000020.1"/>
</dbReference>
<sequence>MANLKWFPINPLLKEDGSFYSLSLMDNADELKPLYLEDDENPFSLFSVTQSSLNVQTAADLGISFGSANVSYKSFCLSYEAMLFTEKITTNPIGGKIYGTRWGAGLRVVLKVTDIESNASFNFGAIAAAAELGLAKVEYEIRGIGISSPSILKILPGPGEFNFANYNKILEAADKVKDYMSKNEDKLKPQPFQVFMSDELGRDIFKDSQSVIFAARNVMTRNSLSEALASAGAKFSPEIIMGFYAKVGILDDKTTPTRDDKKEAQSFLDV</sequence>
<evidence type="ECO:0000313" key="2">
    <source>
        <dbReference type="Proteomes" id="UP000321578"/>
    </source>
</evidence>
<dbReference type="AlphaFoldDB" id="A0A5C6ZF14"/>
<evidence type="ECO:0000313" key="1">
    <source>
        <dbReference type="EMBL" id="TXD87778.1"/>
    </source>
</evidence>
<gene>
    <name evidence="1" type="ORF">ESY86_15820</name>
</gene>
<dbReference type="EMBL" id="VORO01000020">
    <property type="protein sequence ID" value="TXD87778.1"/>
    <property type="molecule type" value="Genomic_DNA"/>
</dbReference>
<dbReference type="Proteomes" id="UP000321578">
    <property type="component" value="Unassembled WGS sequence"/>
</dbReference>
<reference evidence="1 2" key="1">
    <citation type="submission" date="2019-08" db="EMBL/GenBank/DDBJ databases">
        <title>Genomes of Subsaximicrobium wynnwilliamsii strains.</title>
        <authorList>
            <person name="Bowman J.P."/>
        </authorList>
    </citation>
    <scope>NUCLEOTIDE SEQUENCE [LARGE SCALE GENOMIC DNA]</scope>
    <source>
        <strain evidence="1 2">2-80-2</strain>
    </source>
</reference>
<accession>A0A5C6ZF14</accession>
<keyword evidence="2" id="KW-1185">Reference proteome</keyword>
<proteinExistence type="predicted"/>